<accession>A0A397SE95</accession>
<dbReference type="EMBL" id="QKYT01000538">
    <property type="protein sequence ID" value="RIA83852.1"/>
    <property type="molecule type" value="Genomic_DNA"/>
</dbReference>
<feature type="compositionally biased region" description="Polar residues" evidence="1">
    <location>
        <begin position="88"/>
        <end position="100"/>
    </location>
</feature>
<evidence type="ECO:0000313" key="3">
    <source>
        <dbReference type="Proteomes" id="UP000265703"/>
    </source>
</evidence>
<comment type="caution">
    <text evidence="2">The sequence shown here is derived from an EMBL/GenBank/DDBJ whole genome shotgun (WGS) entry which is preliminary data.</text>
</comment>
<proteinExistence type="predicted"/>
<dbReference type="AlphaFoldDB" id="A0A397SE95"/>
<protein>
    <submittedName>
        <fullName evidence="2">Uncharacterized protein</fullName>
    </submittedName>
</protein>
<evidence type="ECO:0000256" key="1">
    <source>
        <dbReference type="SAM" id="MobiDB-lite"/>
    </source>
</evidence>
<organism evidence="2 3">
    <name type="scientific">Glomus cerebriforme</name>
    <dbReference type="NCBI Taxonomy" id="658196"/>
    <lineage>
        <taxon>Eukaryota</taxon>
        <taxon>Fungi</taxon>
        <taxon>Fungi incertae sedis</taxon>
        <taxon>Mucoromycota</taxon>
        <taxon>Glomeromycotina</taxon>
        <taxon>Glomeromycetes</taxon>
        <taxon>Glomerales</taxon>
        <taxon>Glomeraceae</taxon>
        <taxon>Glomus</taxon>
    </lineage>
</organism>
<feature type="compositionally biased region" description="Basic and acidic residues" evidence="1">
    <location>
        <begin position="101"/>
        <end position="118"/>
    </location>
</feature>
<reference evidence="2 3" key="1">
    <citation type="submission" date="2018-06" db="EMBL/GenBank/DDBJ databases">
        <title>Comparative genomics reveals the genomic features of Rhizophagus irregularis, R. cerebriforme, R. diaphanum and Gigaspora rosea, and their symbiotic lifestyle signature.</title>
        <authorList>
            <person name="Morin E."/>
            <person name="San Clemente H."/>
            <person name="Chen E.C.H."/>
            <person name="De La Providencia I."/>
            <person name="Hainaut M."/>
            <person name="Kuo A."/>
            <person name="Kohler A."/>
            <person name="Murat C."/>
            <person name="Tang N."/>
            <person name="Roy S."/>
            <person name="Loubradou J."/>
            <person name="Henrissat B."/>
            <person name="Grigoriev I.V."/>
            <person name="Corradi N."/>
            <person name="Roux C."/>
            <person name="Martin F.M."/>
        </authorList>
    </citation>
    <scope>NUCLEOTIDE SEQUENCE [LARGE SCALE GENOMIC DNA]</scope>
    <source>
        <strain evidence="2 3">DAOM 227022</strain>
    </source>
</reference>
<gene>
    <name evidence="2" type="ORF">C1645_444642</name>
</gene>
<evidence type="ECO:0000313" key="2">
    <source>
        <dbReference type="EMBL" id="RIA83852.1"/>
    </source>
</evidence>
<name>A0A397SE95_9GLOM</name>
<keyword evidence="3" id="KW-1185">Reference proteome</keyword>
<feature type="region of interest" description="Disordered" evidence="1">
    <location>
        <begin position="81"/>
        <end position="118"/>
    </location>
</feature>
<feature type="compositionally biased region" description="Polar residues" evidence="1">
    <location>
        <begin position="17"/>
        <end position="26"/>
    </location>
</feature>
<feature type="region of interest" description="Disordered" evidence="1">
    <location>
        <begin position="1"/>
        <end position="34"/>
    </location>
</feature>
<sequence>MGNTFSLVDKSEEETNAQRYLTVTQEESTRRSYEHIRHERAKFGRVKRKETENFGHEQEEYERKLREQEVLMKLKLQEKRSKREVHGISNNVSYQNTGLENNRDIRPSVKHEEIYPNK</sequence>
<dbReference type="Proteomes" id="UP000265703">
    <property type="component" value="Unassembled WGS sequence"/>
</dbReference>